<dbReference type="EMBL" id="KQ420892">
    <property type="protein sequence ID" value="KOF78947.1"/>
    <property type="molecule type" value="Genomic_DNA"/>
</dbReference>
<accession>A0A0L8GPY6</accession>
<evidence type="ECO:0000256" key="4">
    <source>
        <dbReference type="ARBA" id="ARBA00023136"/>
    </source>
</evidence>
<keyword evidence="3 6" id="KW-1133">Transmembrane helix</keyword>
<feature type="transmembrane region" description="Helical" evidence="6">
    <location>
        <begin position="117"/>
        <end position="141"/>
    </location>
</feature>
<feature type="transmembrane region" description="Helical" evidence="6">
    <location>
        <begin position="83"/>
        <end position="105"/>
    </location>
</feature>
<comment type="subcellular location">
    <subcellularLocation>
        <location evidence="1">Membrane</location>
        <topology evidence="1">Multi-pass membrane protein</topology>
    </subcellularLocation>
</comment>
<organism evidence="7">
    <name type="scientific">Octopus bimaculoides</name>
    <name type="common">California two-spotted octopus</name>
    <dbReference type="NCBI Taxonomy" id="37653"/>
    <lineage>
        <taxon>Eukaryota</taxon>
        <taxon>Metazoa</taxon>
        <taxon>Spiralia</taxon>
        <taxon>Lophotrochozoa</taxon>
        <taxon>Mollusca</taxon>
        <taxon>Cephalopoda</taxon>
        <taxon>Coleoidea</taxon>
        <taxon>Octopodiformes</taxon>
        <taxon>Octopoda</taxon>
        <taxon>Incirrata</taxon>
        <taxon>Octopodidae</taxon>
        <taxon>Octopus</taxon>
    </lineage>
</organism>
<dbReference type="Pfam" id="PF10242">
    <property type="entry name" value="L_HMGIC_fpl"/>
    <property type="match status" value="1"/>
</dbReference>
<dbReference type="GO" id="GO:0016020">
    <property type="term" value="C:membrane"/>
    <property type="evidence" value="ECO:0007669"/>
    <property type="project" value="UniProtKB-SubCell"/>
</dbReference>
<dbReference type="AlphaFoldDB" id="A0A0L8GPY6"/>
<reference evidence="7" key="1">
    <citation type="submission" date="2015-07" db="EMBL/GenBank/DDBJ databases">
        <title>MeaNS - Measles Nucleotide Surveillance Program.</title>
        <authorList>
            <person name="Tran T."/>
            <person name="Druce J."/>
        </authorList>
    </citation>
    <scope>NUCLEOTIDE SEQUENCE</scope>
    <source>
        <strain evidence="7">UCB-OBI-ISO-001</strain>
        <tissue evidence="7">Gonad</tissue>
    </source>
</reference>
<gene>
    <name evidence="7" type="ORF">OCBIM_22030112mg</name>
</gene>
<dbReference type="Gene3D" id="1.20.140.150">
    <property type="match status" value="1"/>
</dbReference>
<feature type="region of interest" description="Disordered" evidence="5">
    <location>
        <begin position="179"/>
        <end position="198"/>
    </location>
</feature>
<dbReference type="KEGG" id="obi:106875491"/>
<evidence type="ECO:0000256" key="2">
    <source>
        <dbReference type="ARBA" id="ARBA00022692"/>
    </source>
</evidence>
<feature type="compositionally biased region" description="Polar residues" evidence="5">
    <location>
        <begin position="179"/>
        <end position="194"/>
    </location>
</feature>
<evidence type="ECO:0000256" key="3">
    <source>
        <dbReference type="ARBA" id="ARBA00022989"/>
    </source>
</evidence>
<evidence type="ECO:0000256" key="6">
    <source>
        <dbReference type="SAM" id="Phobius"/>
    </source>
</evidence>
<name>A0A0L8GPY6_OCTBM</name>
<sequence length="247" mass="27534">MIVYISASAILTVVATGLQFVGLFLPTWWRSVVEDHNLQIYYYFGIWKYPWKAEVCQEDKCHEVPYTTLMTPTWLVFTRLFEVAGAGFGILLIAIMLMWLVLLGPMRTKHLVIARKLGLVSSFLQIITAIFINIGILILVIKTSPSSILTGTFLCGLSFILFCIGGALSYHCVKRMPTSGQDNRTNNHDPSVSVISPPPYCDPPPSYEEIMGAHYMADNPAMVVDANMSPEFNKQLEANGEFPSSSE</sequence>
<keyword evidence="2 6" id="KW-0812">Transmembrane</keyword>
<protein>
    <submittedName>
        <fullName evidence="7">Uncharacterized protein</fullName>
    </submittedName>
</protein>
<keyword evidence="4 6" id="KW-0472">Membrane</keyword>
<feature type="transmembrane region" description="Helical" evidence="6">
    <location>
        <begin position="7"/>
        <end position="29"/>
    </location>
</feature>
<dbReference type="OrthoDB" id="6093497at2759"/>
<evidence type="ECO:0000256" key="5">
    <source>
        <dbReference type="SAM" id="MobiDB-lite"/>
    </source>
</evidence>
<evidence type="ECO:0000313" key="7">
    <source>
        <dbReference type="EMBL" id="KOF78947.1"/>
    </source>
</evidence>
<feature type="transmembrane region" description="Helical" evidence="6">
    <location>
        <begin position="147"/>
        <end position="170"/>
    </location>
</feature>
<evidence type="ECO:0000256" key="1">
    <source>
        <dbReference type="ARBA" id="ARBA00004141"/>
    </source>
</evidence>
<proteinExistence type="predicted"/>
<dbReference type="InterPro" id="IPR019372">
    <property type="entry name" value="LHFPL"/>
</dbReference>